<evidence type="ECO:0000256" key="1">
    <source>
        <dbReference type="SAM" id="MobiDB-lite"/>
    </source>
</evidence>
<proteinExistence type="predicted"/>
<dbReference type="Proteomes" id="UP000663088">
    <property type="component" value="Chromosome"/>
</dbReference>
<keyword evidence="3" id="KW-1185">Reference proteome</keyword>
<organism evidence="2 3">
    <name type="scientific">Candidatus Methylacidiphilum infernorum</name>
    <dbReference type="NCBI Taxonomy" id="511746"/>
    <lineage>
        <taxon>Bacteria</taxon>
        <taxon>Pseudomonadati</taxon>
        <taxon>Verrucomicrobiota</taxon>
        <taxon>Methylacidiphilae</taxon>
        <taxon>Methylacidiphilales</taxon>
        <taxon>Methylacidiphilaceae</taxon>
        <taxon>Methylacidiphilum (ex Ratnadevi et al. 2023)</taxon>
    </lineage>
</organism>
<dbReference type="RefSeq" id="WP_206846105.1">
    <property type="nucleotide sequence ID" value="NZ_CP065956.1"/>
</dbReference>
<accession>A0ABX7PUV1</accession>
<feature type="region of interest" description="Disordered" evidence="1">
    <location>
        <begin position="1"/>
        <end position="38"/>
    </location>
</feature>
<name>A0ABX7PUV1_9BACT</name>
<dbReference type="EMBL" id="CP065956">
    <property type="protein sequence ID" value="QSR86503.1"/>
    <property type="molecule type" value="Genomic_DNA"/>
</dbReference>
<sequence length="53" mass="6380">MSKNLRKSGEKKKEYKKEEKRGVYPGFPSDKERPISPNETFIFIPPRYSRYIE</sequence>
<reference evidence="2 3" key="1">
    <citation type="submission" date="2020-12" db="EMBL/GenBank/DDBJ databases">
        <authorList>
            <person name="Awala S.I."/>
            <person name="Gwak J.-H."/>
            <person name="Kim S.-J."/>
            <person name="Rhee S.-K."/>
        </authorList>
    </citation>
    <scope>NUCLEOTIDE SEQUENCE [LARGE SCALE GENOMIC DNA]</scope>
    <source>
        <strain evidence="2 3">IT5</strain>
    </source>
</reference>
<evidence type="ECO:0000313" key="3">
    <source>
        <dbReference type="Proteomes" id="UP000663088"/>
    </source>
</evidence>
<evidence type="ECO:0000313" key="2">
    <source>
        <dbReference type="EMBL" id="QSR86503.1"/>
    </source>
</evidence>
<protein>
    <submittedName>
        <fullName evidence="2">Uncharacterized protein</fullName>
    </submittedName>
</protein>
<gene>
    <name evidence="2" type="ORF">EM20IM_08400</name>
</gene>
<feature type="compositionally biased region" description="Basic and acidic residues" evidence="1">
    <location>
        <begin position="7"/>
        <end position="22"/>
    </location>
</feature>